<feature type="transmembrane region" description="Helical" evidence="1">
    <location>
        <begin position="91"/>
        <end position="111"/>
    </location>
</feature>
<accession>A0AAV6U2Q6</accession>
<evidence type="ECO:0000313" key="2">
    <source>
        <dbReference type="EMBL" id="KAG8178296.1"/>
    </source>
</evidence>
<gene>
    <name evidence="2" type="ORF">JTE90_026267</name>
</gene>
<name>A0AAV6U2Q6_9ARAC</name>
<dbReference type="EMBL" id="JAFNEN010000703">
    <property type="protein sequence ID" value="KAG8178296.1"/>
    <property type="molecule type" value="Genomic_DNA"/>
</dbReference>
<feature type="transmembrane region" description="Helical" evidence="1">
    <location>
        <begin position="48"/>
        <end position="79"/>
    </location>
</feature>
<reference evidence="2 3" key="1">
    <citation type="journal article" date="2022" name="Nat. Ecol. Evol.">
        <title>A masculinizing supergene underlies an exaggerated male reproductive morph in a spider.</title>
        <authorList>
            <person name="Hendrickx F."/>
            <person name="De Corte Z."/>
            <person name="Sonet G."/>
            <person name="Van Belleghem S.M."/>
            <person name="Kostlbacher S."/>
            <person name="Vangestel C."/>
        </authorList>
    </citation>
    <scope>NUCLEOTIDE SEQUENCE [LARGE SCALE GENOMIC DNA]</scope>
    <source>
        <strain evidence="2">W744_W776</strain>
    </source>
</reference>
<evidence type="ECO:0000256" key="1">
    <source>
        <dbReference type="SAM" id="Phobius"/>
    </source>
</evidence>
<comment type="caution">
    <text evidence="2">The sequence shown here is derived from an EMBL/GenBank/DDBJ whole genome shotgun (WGS) entry which is preliminary data.</text>
</comment>
<feature type="transmembrane region" description="Helical" evidence="1">
    <location>
        <begin position="123"/>
        <end position="142"/>
    </location>
</feature>
<proteinExistence type="predicted"/>
<dbReference type="Proteomes" id="UP000827092">
    <property type="component" value="Unassembled WGS sequence"/>
</dbReference>
<evidence type="ECO:0000313" key="3">
    <source>
        <dbReference type="Proteomes" id="UP000827092"/>
    </source>
</evidence>
<keyword evidence="1" id="KW-0812">Transmembrane</keyword>
<feature type="transmembrane region" description="Helical" evidence="1">
    <location>
        <begin position="162"/>
        <end position="187"/>
    </location>
</feature>
<keyword evidence="1" id="KW-0472">Membrane</keyword>
<sequence length="250" mass="27422">MSTPHKLNVTFWDMPEEEIDKPLDIKSGVKKVILEPIGRFLRPHPVRFGLSAALLLLSWLADVAGFVLPFLAVAAVHFWHATLQRGKLTPGLTHAIFCASIFGEILSAAAVDNFWLRTGIHSSVLFLTSLFVGKEPTLMLYAGCRFFLWASVPGVPDTARGLLGYACAVLGTMAAKYVEVFLMAQILPDLKLSAPRRRRSSNNTVFNVYKMRRTSLPALGGKASHHPFGYQHSHLLRLIAASVASIVGCV</sequence>
<dbReference type="AlphaFoldDB" id="A0AAV6U2Q6"/>
<protein>
    <submittedName>
        <fullName evidence="2">Uncharacterized protein</fullName>
    </submittedName>
</protein>
<organism evidence="2 3">
    <name type="scientific">Oedothorax gibbosus</name>
    <dbReference type="NCBI Taxonomy" id="931172"/>
    <lineage>
        <taxon>Eukaryota</taxon>
        <taxon>Metazoa</taxon>
        <taxon>Ecdysozoa</taxon>
        <taxon>Arthropoda</taxon>
        <taxon>Chelicerata</taxon>
        <taxon>Arachnida</taxon>
        <taxon>Araneae</taxon>
        <taxon>Araneomorphae</taxon>
        <taxon>Entelegynae</taxon>
        <taxon>Araneoidea</taxon>
        <taxon>Linyphiidae</taxon>
        <taxon>Erigoninae</taxon>
        <taxon>Oedothorax</taxon>
    </lineage>
</organism>
<keyword evidence="1" id="KW-1133">Transmembrane helix</keyword>
<keyword evidence="3" id="KW-1185">Reference proteome</keyword>